<reference evidence="2" key="1">
    <citation type="submission" date="2013-11" db="EMBL/GenBank/DDBJ databases">
        <title>The genomic landscape of the Guanapo guppy.</title>
        <authorList>
            <person name="Kuenstner A."/>
            <person name="Dreyer C."/>
        </authorList>
    </citation>
    <scope>NUCLEOTIDE SEQUENCE</scope>
    <source>
        <strain evidence="2">Guanapo</strain>
    </source>
</reference>
<name>A0A3P9PE81_POERE</name>
<dbReference type="Proteomes" id="UP000242638">
    <property type="component" value="Unassembled WGS sequence"/>
</dbReference>
<evidence type="ECO:0000313" key="2">
    <source>
        <dbReference type="Proteomes" id="UP000242638"/>
    </source>
</evidence>
<sequence>MSGHGCVKPDVSRHSGTCPGGIPGLGGPCIPGLGGPCIPGLGGPCIPCLGGPCIPGLGGPCMSAGFGSIITCPAGDPSWSSILKM</sequence>
<accession>A0A3P9PE81</accession>
<dbReference type="GeneTree" id="ENSGT01080000258841"/>
<proteinExistence type="predicted"/>
<reference evidence="1" key="2">
    <citation type="submission" date="2025-08" db="UniProtKB">
        <authorList>
            <consortium name="Ensembl"/>
        </authorList>
    </citation>
    <scope>IDENTIFICATION</scope>
    <source>
        <strain evidence="1">Guanapo</strain>
    </source>
</reference>
<protein>
    <submittedName>
        <fullName evidence="1">Uncharacterized protein</fullName>
    </submittedName>
</protein>
<reference evidence="1" key="3">
    <citation type="submission" date="2025-09" db="UniProtKB">
        <authorList>
            <consortium name="Ensembl"/>
        </authorList>
    </citation>
    <scope>IDENTIFICATION</scope>
    <source>
        <strain evidence="1">Guanapo</strain>
    </source>
</reference>
<organism evidence="1 2">
    <name type="scientific">Poecilia reticulata</name>
    <name type="common">Guppy</name>
    <name type="synonym">Acanthophacelus reticulatus</name>
    <dbReference type="NCBI Taxonomy" id="8081"/>
    <lineage>
        <taxon>Eukaryota</taxon>
        <taxon>Metazoa</taxon>
        <taxon>Chordata</taxon>
        <taxon>Craniata</taxon>
        <taxon>Vertebrata</taxon>
        <taxon>Euteleostomi</taxon>
        <taxon>Actinopterygii</taxon>
        <taxon>Neopterygii</taxon>
        <taxon>Teleostei</taxon>
        <taxon>Neoteleostei</taxon>
        <taxon>Acanthomorphata</taxon>
        <taxon>Ovalentaria</taxon>
        <taxon>Atherinomorphae</taxon>
        <taxon>Cyprinodontiformes</taxon>
        <taxon>Poeciliidae</taxon>
        <taxon>Poeciliinae</taxon>
        <taxon>Poecilia</taxon>
    </lineage>
</organism>
<keyword evidence="2" id="KW-1185">Reference proteome</keyword>
<dbReference type="Ensembl" id="ENSPRET00000020200.1">
    <property type="protein sequence ID" value="ENSPREP00000019988.1"/>
    <property type="gene ID" value="ENSPREG00000013532.1"/>
</dbReference>
<dbReference type="AlphaFoldDB" id="A0A3P9PE81"/>
<dbReference type="OMA" id="PCMSAGF"/>
<evidence type="ECO:0000313" key="1">
    <source>
        <dbReference type="Ensembl" id="ENSPREP00000019988.1"/>
    </source>
</evidence>